<evidence type="ECO:0000259" key="11">
    <source>
        <dbReference type="Pfam" id="PF03934"/>
    </source>
</evidence>
<evidence type="ECO:0000313" key="14">
    <source>
        <dbReference type="Proteomes" id="UP000276254"/>
    </source>
</evidence>
<evidence type="ECO:0000259" key="12">
    <source>
        <dbReference type="Pfam" id="PF21687"/>
    </source>
</evidence>
<dbReference type="RefSeq" id="WP_121152300.1">
    <property type="nucleotide sequence ID" value="NZ_CP032829.1"/>
</dbReference>
<dbReference type="Pfam" id="PF21687">
    <property type="entry name" value="T2SSK_1st"/>
    <property type="match status" value="1"/>
</dbReference>
<dbReference type="Pfam" id="PF03934">
    <property type="entry name" value="T2SSK"/>
    <property type="match status" value="1"/>
</dbReference>
<protein>
    <recommendedName>
        <fullName evidence="10">Type II secretion system protein K</fullName>
    </recommendedName>
</protein>
<evidence type="ECO:0000313" key="13">
    <source>
        <dbReference type="EMBL" id="AYJ85675.1"/>
    </source>
</evidence>
<dbReference type="InterPro" id="IPR049179">
    <property type="entry name" value="T2SSK_SAM-like_2nd"/>
</dbReference>
<keyword evidence="7" id="KW-0653">Protein transport</keyword>
<dbReference type="OrthoDB" id="9788973at2"/>
<dbReference type="InterPro" id="IPR049031">
    <property type="entry name" value="T2SSK_SAM-like_1st"/>
</dbReference>
<keyword evidence="8" id="KW-1133">Transmembrane helix</keyword>
<keyword evidence="4 10" id="KW-1003">Cell membrane</keyword>
<name>A0A494TKN3_SPHPE</name>
<dbReference type="InterPro" id="IPR045584">
    <property type="entry name" value="Pilin-like"/>
</dbReference>
<feature type="domain" description="T2SS protein K first SAM-like" evidence="12">
    <location>
        <begin position="106"/>
        <end position="215"/>
    </location>
</feature>
<evidence type="ECO:0000256" key="8">
    <source>
        <dbReference type="ARBA" id="ARBA00022989"/>
    </source>
</evidence>
<keyword evidence="9 10" id="KW-0472">Membrane</keyword>
<keyword evidence="6" id="KW-0812">Transmembrane</keyword>
<dbReference type="GO" id="GO:0009306">
    <property type="term" value="P:protein secretion"/>
    <property type="evidence" value="ECO:0007669"/>
    <property type="project" value="InterPro"/>
</dbReference>
<evidence type="ECO:0000256" key="3">
    <source>
        <dbReference type="ARBA" id="ARBA00022448"/>
    </source>
</evidence>
<dbReference type="InterPro" id="IPR005628">
    <property type="entry name" value="GspK"/>
</dbReference>
<dbReference type="Proteomes" id="UP000276254">
    <property type="component" value="Chromosome"/>
</dbReference>
<dbReference type="PANTHER" id="PTHR38831:SF1">
    <property type="entry name" value="TYPE II SECRETION SYSTEM PROTEIN K-RELATED"/>
    <property type="match status" value="1"/>
</dbReference>
<sequence length="326" mass="34916">MKHAAPPEEQGAALLSVLLLVAIVAVLAAASLEKLKLATHLAGNSSAIDQARAYAMSAETVSLYRIGDLLQRDTAKTTLEGNWANRDVNFPIDGGSASARLTDGGNCFNLNGMVQKQSENSYVVRPEAVTQFARLMALLEIPAADARRVSIATADWIDSDSVPQPGGAEDESYATATIPYRTGNTLMVDPSELRAVAGVTPALYTRVRPFLCALPMADMSQININTLLPAQAPLLAMMVPGLDSARAKAIIDARPAGGHSDLVKFWEQSDLRGTSDFSKQQLGLRSRWFGLHMLIELTGAELEENALIDAALQPAKLVRRSYGEAT</sequence>
<dbReference type="Gene3D" id="1.10.40.60">
    <property type="entry name" value="EpsJ-like"/>
    <property type="match status" value="2"/>
</dbReference>
<dbReference type="GO" id="GO:0005886">
    <property type="term" value="C:plasma membrane"/>
    <property type="evidence" value="ECO:0007669"/>
    <property type="project" value="UniProtKB-SubCell"/>
</dbReference>
<comment type="subcellular location">
    <subcellularLocation>
        <location evidence="1 10">Cell inner membrane</location>
    </subcellularLocation>
</comment>
<organism evidence="13 14">
    <name type="scientific">Sphingomonas paeninsulae</name>
    <dbReference type="NCBI Taxonomy" id="2319844"/>
    <lineage>
        <taxon>Bacteria</taxon>
        <taxon>Pseudomonadati</taxon>
        <taxon>Pseudomonadota</taxon>
        <taxon>Alphaproteobacteria</taxon>
        <taxon>Sphingomonadales</taxon>
        <taxon>Sphingomonadaceae</taxon>
        <taxon>Sphingomonas</taxon>
    </lineage>
</organism>
<evidence type="ECO:0000256" key="1">
    <source>
        <dbReference type="ARBA" id="ARBA00004533"/>
    </source>
</evidence>
<keyword evidence="14" id="KW-1185">Reference proteome</keyword>
<dbReference type="PANTHER" id="PTHR38831">
    <property type="entry name" value="TYPE II SECRETION SYSTEM PROTEIN K"/>
    <property type="match status" value="1"/>
</dbReference>
<feature type="domain" description="T2SS protein K second SAM-like" evidence="11">
    <location>
        <begin position="222"/>
        <end position="284"/>
    </location>
</feature>
<evidence type="ECO:0000256" key="10">
    <source>
        <dbReference type="PIRNR" id="PIRNR002786"/>
    </source>
</evidence>
<dbReference type="SUPFAM" id="SSF158544">
    <property type="entry name" value="GspK insert domain-like"/>
    <property type="match status" value="2"/>
</dbReference>
<evidence type="ECO:0000256" key="5">
    <source>
        <dbReference type="ARBA" id="ARBA00022519"/>
    </source>
</evidence>
<evidence type="ECO:0000256" key="4">
    <source>
        <dbReference type="ARBA" id="ARBA00022475"/>
    </source>
</evidence>
<dbReference type="KEGG" id="spha:D3Y57_06455"/>
<proteinExistence type="inferred from homology"/>
<dbReference type="AlphaFoldDB" id="A0A494TKN3"/>
<dbReference type="PIRSF" id="PIRSF002786">
    <property type="entry name" value="XcpX"/>
    <property type="match status" value="1"/>
</dbReference>
<keyword evidence="5 10" id="KW-0997">Cell inner membrane</keyword>
<dbReference type="EMBL" id="CP032829">
    <property type="protein sequence ID" value="AYJ85675.1"/>
    <property type="molecule type" value="Genomic_DNA"/>
</dbReference>
<dbReference type="Gene3D" id="3.30.1300.30">
    <property type="entry name" value="GSPII I/J protein-like"/>
    <property type="match status" value="1"/>
</dbReference>
<evidence type="ECO:0000256" key="2">
    <source>
        <dbReference type="ARBA" id="ARBA00007246"/>
    </source>
</evidence>
<dbReference type="InterPro" id="IPR038072">
    <property type="entry name" value="GspK_central_sf"/>
</dbReference>
<accession>A0A494TKN3</accession>
<evidence type="ECO:0000256" key="6">
    <source>
        <dbReference type="ARBA" id="ARBA00022692"/>
    </source>
</evidence>
<evidence type="ECO:0000256" key="7">
    <source>
        <dbReference type="ARBA" id="ARBA00022927"/>
    </source>
</evidence>
<keyword evidence="3 10" id="KW-0813">Transport</keyword>
<comment type="similarity">
    <text evidence="2 10">Belongs to the GSP K family.</text>
</comment>
<evidence type="ECO:0000256" key="9">
    <source>
        <dbReference type="ARBA" id="ARBA00023136"/>
    </source>
</evidence>
<gene>
    <name evidence="13" type="ORF">D3Y57_06455</name>
</gene>
<reference evidence="13 14" key="1">
    <citation type="submission" date="2018-09" db="EMBL/GenBank/DDBJ databases">
        <title>Sphingomonas peninsula sp. nov., isolated from fildes peninsula, Antarctic soil.</title>
        <authorList>
            <person name="Yingchao G."/>
        </authorList>
    </citation>
    <scope>NUCLEOTIDE SEQUENCE [LARGE SCALE GENOMIC DNA]</scope>
    <source>
        <strain evidence="13 14">YZ-8</strain>
    </source>
</reference>
<dbReference type="NCBIfam" id="NF037980">
    <property type="entry name" value="T2SS_GspK"/>
    <property type="match status" value="1"/>
</dbReference>
<dbReference type="SUPFAM" id="SSF54523">
    <property type="entry name" value="Pili subunits"/>
    <property type="match status" value="1"/>
</dbReference>